<dbReference type="EMBL" id="HBIJ01001146">
    <property type="protein sequence ID" value="CAE0360124.1"/>
    <property type="molecule type" value="Transcribed_RNA"/>
</dbReference>
<gene>
    <name evidence="2" type="ORF">ALAG00032_LOCUS853</name>
</gene>
<dbReference type="AlphaFoldDB" id="A0A7S3NH96"/>
<evidence type="ECO:0000313" key="2">
    <source>
        <dbReference type="EMBL" id="CAE0360124.1"/>
    </source>
</evidence>
<organism evidence="2">
    <name type="scientific">Aureoumbra lagunensis</name>
    <dbReference type="NCBI Taxonomy" id="44058"/>
    <lineage>
        <taxon>Eukaryota</taxon>
        <taxon>Sar</taxon>
        <taxon>Stramenopiles</taxon>
        <taxon>Ochrophyta</taxon>
        <taxon>Pelagophyceae</taxon>
        <taxon>Pelagomonadales</taxon>
        <taxon>Aureoumbra</taxon>
    </lineage>
</organism>
<evidence type="ECO:0000256" key="1">
    <source>
        <dbReference type="SAM" id="MobiDB-lite"/>
    </source>
</evidence>
<feature type="region of interest" description="Disordered" evidence="1">
    <location>
        <begin position="681"/>
        <end position="702"/>
    </location>
</feature>
<sequence length="890" mass="100476">MKISTVVPLRRILAEEGRVAYLLDEVGGEEKYDEMVLIFFYLECQAHKFAKDFAAHERMVFETYISENSPKCILTKHRARRSSPMYIACEKMRKRHSEKWRPCLDALTELQQAAEITLRYDLKYESHFAHSENYAKILRDATNKFHDMYSKEHDIPCSYSSNDSKRISSPSRDSSSQLEAVIENHLFNNLSQDTILREHLISFLTARKDSANLKNLRWWQKLRQRLNPLCDRILLLLSNKKSSSTNHINKQNENNIFDGSTQPFCVRQVRAELRGAAHKLRLRPPEGIEQKQIKALTALLRREKNAFDFATAIKHYRDTFNLVSSALESTIKQNVWPDFCNSLFYGEYCLLKVDVSISVAARLDNACKKAIELAGSLPWNPLFLYNTCKDTLEHLGVPFGPDSISNLCAIDEEIFTKGERILICVDSGSYFEHFEDEDDMMSMSTNSHKNNNKNIDLFQNEDGLVDGEVSPTLTATTVRSEDEKRLNNHDESYISVLSDDGQELRRLSMIPGERLASAILTAASGTELPELVSNLLCGAAVKVLDATHAKKIAAIADALPSSQRRHVATCRFGLKPEPDGCFVFAPIALHSTLVPESLWRNGEILAPSAASRKLTRRAKAAKIKSLKALDGVAGDTEYRQPLVHRDAYSDDDQDFELSLGEQEPLSTPVRENWAASVPLRESSDESSFVQETKSSMMSERNEEFKDGDEAYWDQVCKRLARKPSFATSRTLNHTPHESFANICSEGNDIFLSHKPPIITALHKFLDDIFYLPLRRFGHKHEDPTLRVAMFRLDQYLRDESISDAPPLFHARLIASTRFADALLDHCFGPFVPPQEIHNGDKSPSRSGSLIDSRAPSARGSGEYNAQMFYSDEDNSSSCATPPEGGGTSPS</sequence>
<name>A0A7S3NH96_9STRA</name>
<proteinExistence type="predicted"/>
<accession>A0A7S3NH96</accession>
<feature type="compositionally biased region" description="Polar residues" evidence="1">
    <location>
        <begin position="685"/>
        <end position="698"/>
    </location>
</feature>
<protein>
    <recommendedName>
        <fullName evidence="3">RGS domain-containing protein</fullName>
    </recommendedName>
</protein>
<feature type="region of interest" description="Disordered" evidence="1">
    <location>
        <begin position="834"/>
        <end position="890"/>
    </location>
</feature>
<reference evidence="2" key="1">
    <citation type="submission" date="2021-01" db="EMBL/GenBank/DDBJ databases">
        <authorList>
            <person name="Corre E."/>
            <person name="Pelletier E."/>
            <person name="Niang G."/>
            <person name="Scheremetjew M."/>
            <person name="Finn R."/>
            <person name="Kale V."/>
            <person name="Holt S."/>
            <person name="Cochrane G."/>
            <person name="Meng A."/>
            <person name="Brown T."/>
            <person name="Cohen L."/>
        </authorList>
    </citation>
    <scope>NUCLEOTIDE SEQUENCE</scope>
    <source>
        <strain evidence="2">CCMP1510</strain>
    </source>
</reference>
<evidence type="ECO:0008006" key="3">
    <source>
        <dbReference type="Google" id="ProtNLM"/>
    </source>
</evidence>